<evidence type="ECO:0008006" key="3">
    <source>
        <dbReference type="Google" id="ProtNLM"/>
    </source>
</evidence>
<accession>A0A220MHS5</accession>
<evidence type="ECO:0000313" key="2">
    <source>
        <dbReference type="Proteomes" id="UP000197781"/>
    </source>
</evidence>
<name>A0A220MHS5_9BACL</name>
<reference evidence="1 2" key="1">
    <citation type="submission" date="2016-11" db="EMBL/GenBank/DDBJ databases">
        <authorList>
            <person name="Jaros S."/>
            <person name="Januszkiewicz K."/>
            <person name="Wedrychowicz H."/>
        </authorList>
    </citation>
    <scope>NUCLEOTIDE SEQUENCE [LARGE SCALE GENOMIC DNA]</scope>
    <source>
        <strain evidence="1 2">NF2</strain>
    </source>
</reference>
<organism evidence="1 2">
    <name type="scientific">Brevibacillus formosus</name>
    <dbReference type="NCBI Taxonomy" id="54913"/>
    <lineage>
        <taxon>Bacteria</taxon>
        <taxon>Bacillati</taxon>
        <taxon>Bacillota</taxon>
        <taxon>Bacilli</taxon>
        <taxon>Bacillales</taxon>
        <taxon>Paenibacillaceae</taxon>
        <taxon>Brevibacillus</taxon>
    </lineage>
</organism>
<proteinExistence type="predicted"/>
<sequence length="91" mass="10728">MTLLYEHHYEEVVAPLPQVGPDSLAEMNVIIYDSVRKDYAINVSWYEDGIRREWGVVKDIDRDENKIKLVLITVDGVWWVPLEKMLQVERV</sequence>
<evidence type="ECO:0000313" key="1">
    <source>
        <dbReference type="EMBL" id="ASJ54382.1"/>
    </source>
</evidence>
<dbReference type="RefSeq" id="WP_088908130.1">
    <property type="nucleotide sequence ID" value="NZ_CP018145.1"/>
</dbReference>
<dbReference type="AlphaFoldDB" id="A0A220MHS5"/>
<dbReference type="KEGG" id="bfm:BP422_12940"/>
<protein>
    <recommendedName>
        <fullName evidence="3">YolD-like family protein</fullName>
    </recommendedName>
</protein>
<dbReference type="EMBL" id="CP018145">
    <property type="protein sequence ID" value="ASJ54382.1"/>
    <property type="molecule type" value="Genomic_DNA"/>
</dbReference>
<dbReference type="Proteomes" id="UP000197781">
    <property type="component" value="Chromosome"/>
</dbReference>
<gene>
    <name evidence="1" type="ORF">BP422_12940</name>
</gene>